<evidence type="ECO:0000256" key="10">
    <source>
        <dbReference type="RuleBase" id="RU363035"/>
    </source>
</evidence>
<evidence type="ECO:0000256" key="5">
    <source>
        <dbReference type="ARBA" id="ARBA00022840"/>
    </source>
</evidence>
<feature type="domain" description="Methionyl/Valyl/Leucyl/Isoleucyl-tRNA synthetase anticodon-binding" evidence="14">
    <location>
        <begin position="733"/>
        <end position="879"/>
    </location>
</feature>
<keyword evidence="12" id="KW-0472">Membrane</keyword>
<dbReference type="GO" id="GO:0002161">
    <property type="term" value="F:aminoacyl-tRNA deacylase activity"/>
    <property type="evidence" value="ECO:0007669"/>
    <property type="project" value="InterPro"/>
</dbReference>
<dbReference type="Gene3D" id="3.90.740.10">
    <property type="entry name" value="Valyl/Leucyl/Isoleucyl-tRNA synthetase, editing domain"/>
    <property type="match status" value="1"/>
</dbReference>
<dbReference type="GO" id="GO:0006438">
    <property type="term" value="P:valyl-tRNA aminoacylation"/>
    <property type="evidence" value="ECO:0007669"/>
    <property type="project" value="InterPro"/>
</dbReference>
<organism evidence="15 16">
    <name type="scientific">Oncorhynchus mykiss</name>
    <name type="common">Rainbow trout</name>
    <name type="synonym">Salmo gairdneri</name>
    <dbReference type="NCBI Taxonomy" id="8022"/>
    <lineage>
        <taxon>Eukaryota</taxon>
        <taxon>Metazoa</taxon>
        <taxon>Chordata</taxon>
        <taxon>Craniata</taxon>
        <taxon>Vertebrata</taxon>
        <taxon>Euteleostomi</taxon>
        <taxon>Actinopterygii</taxon>
        <taxon>Neopterygii</taxon>
        <taxon>Teleostei</taxon>
        <taxon>Protacanthopterygii</taxon>
        <taxon>Salmoniformes</taxon>
        <taxon>Salmonidae</taxon>
        <taxon>Salmoninae</taxon>
        <taxon>Oncorhynchus</taxon>
    </lineage>
</organism>
<dbReference type="SUPFAM" id="SSF52374">
    <property type="entry name" value="Nucleotidylyl transferase"/>
    <property type="match status" value="1"/>
</dbReference>
<feature type="domain" description="Aminoacyl-tRNA synthetase class Ia" evidence="13">
    <location>
        <begin position="60"/>
        <end position="692"/>
    </location>
</feature>
<evidence type="ECO:0000256" key="9">
    <source>
        <dbReference type="ARBA" id="ARBA00047552"/>
    </source>
</evidence>
<evidence type="ECO:0000313" key="15">
    <source>
        <dbReference type="Ensembl" id="ENSOMYP00000143765.1"/>
    </source>
</evidence>
<evidence type="ECO:0000256" key="6">
    <source>
        <dbReference type="ARBA" id="ARBA00022917"/>
    </source>
</evidence>
<dbReference type="PRINTS" id="PR00986">
    <property type="entry name" value="TRNASYNTHVAL"/>
</dbReference>
<evidence type="ECO:0000313" key="16">
    <source>
        <dbReference type="Proteomes" id="UP000694395"/>
    </source>
</evidence>
<dbReference type="Gene3D" id="3.40.50.620">
    <property type="entry name" value="HUPs"/>
    <property type="match status" value="2"/>
</dbReference>
<keyword evidence="6 10" id="KW-0648">Protein biosynthesis</keyword>
<dbReference type="Ensembl" id="ENSOMYT00000129151.1">
    <property type="protein sequence ID" value="ENSOMYP00000143765.1"/>
    <property type="gene ID" value="ENSOMYG00000010603.2"/>
</dbReference>
<feature type="compositionally biased region" description="Basic and acidic residues" evidence="11">
    <location>
        <begin position="1"/>
        <end position="26"/>
    </location>
</feature>
<reference evidence="15" key="2">
    <citation type="submission" date="2025-08" db="UniProtKB">
        <authorList>
            <consortium name="Ensembl"/>
        </authorList>
    </citation>
    <scope>IDENTIFICATION</scope>
</reference>
<gene>
    <name evidence="15" type="primary">vars1</name>
</gene>
<dbReference type="SUPFAM" id="SSF50677">
    <property type="entry name" value="ValRS/IleRS/LeuRS editing domain"/>
    <property type="match status" value="2"/>
</dbReference>
<dbReference type="FunFam" id="3.40.50.620:FF:000020">
    <property type="entry name" value="Valine--tRNA ligase, mitochondrial"/>
    <property type="match status" value="1"/>
</dbReference>
<dbReference type="Pfam" id="PF00133">
    <property type="entry name" value="tRNA-synt_1"/>
    <property type="match status" value="1"/>
</dbReference>
<dbReference type="InterPro" id="IPR009008">
    <property type="entry name" value="Val/Leu/Ile-tRNA-synth_edit"/>
</dbReference>
<dbReference type="InterPro" id="IPR013155">
    <property type="entry name" value="M/V/L/I-tRNA-synth_anticd-bd"/>
</dbReference>
<dbReference type="FunFam" id="1.10.730.10:FF:000015">
    <property type="entry name" value="Valine--tRNA ligase"/>
    <property type="match status" value="1"/>
</dbReference>
<reference evidence="15" key="3">
    <citation type="submission" date="2025-09" db="UniProtKB">
        <authorList>
            <consortium name="Ensembl"/>
        </authorList>
    </citation>
    <scope>IDENTIFICATION</scope>
</reference>
<protein>
    <recommendedName>
        <fullName evidence="2">valine--tRNA ligase</fullName>
        <ecNumber evidence="2">6.1.1.9</ecNumber>
    </recommendedName>
    <alternativeName>
        <fullName evidence="8">Valyl-tRNA synthetase</fullName>
    </alternativeName>
</protein>
<dbReference type="InterPro" id="IPR009080">
    <property type="entry name" value="tRNAsynth_Ia_anticodon-bd"/>
</dbReference>
<evidence type="ECO:0000259" key="13">
    <source>
        <dbReference type="Pfam" id="PF00133"/>
    </source>
</evidence>
<evidence type="ECO:0000256" key="1">
    <source>
        <dbReference type="ARBA" id="ARBA00005594"/>
    </source>
</evidence>
<comment type="catalytic activity">
    <reaction evidence="9">
        <text>tRNA(Val) + L-valine + ATP = L-valyl-tRNA(Val) + AMP + diphosphate</text>
        <dbReference type="Rhea" id="RHEA:10704"/>
        <dbReference type="Rhea" id="RHEA-COMP:9672"/>
        <dbReference type="Rhea" id="RHEA-COMP:9708"/>
        <dbReference type="ChEBI" id="CHEBI:30616"/>
        <dbReference type="ChEBI" id="CHEBI:33019"/>
        <dbReference type="ChEBI" id="CHEBI:57762"/>
        <dbReference type="ChEBI" id="CHEBI:78442"/>
        <dbReference type="ChEBI" id="CHEBI:78537"/>
        <dbReference type="ChEBI" id="CHEBI:456215"/>
        <dbReference type="EC" id="6.1.1.9"/>
    </reaction>
</comment>
<dbReference type="Pfam" id="PF08264">
    <property type="entry name" value="Anticodon_1"/>
    <property type="match status" value="1"/>
</dbReference>
<evidence type="ECO:0000256" key="8">
    <source>
        <dbReference type="ARBA" id="ARBA00029936"/>
    </source>
</evidence>
<dbReference type="GeneTree" id="ENSGT00940000157775"/>
<evidence type="ECO:0000256" key="4">
    <source>
        <dbReference type="ARBA" id="ARBA00022741"/>
    </source>
</evidence>
<evidence type="ECO:0000259" key="14">
    <source>
        <dbReference type="Pfam" id="PF08264"/>
    </source>
</evidence>
<comment type="similarity">
    <text evidence="1 10">Belongs to the class-I aminoacyl-tRNA synthetase family.</text>
</comment>
<dbReference type="EC" id="6.1.1.9" evidence="2"/>
<evidence type="ECO:0000256" key="7">
    <source>
        <dbReference type="ARBA" id="ARBA00023146"/>
    </source>
</evidence>
<proteinExistence type="inferred from homology"/>
<keyword evidence="3 10" id="KW-0436">Ligase</keyword>
<evidence type="ECO:0000256" key="11">
    <source>
        <dbReference type="SAM" id="MobiDB-lite"/>
    </source>
</evidence>
<dbReference type="SUPFAM" id="SSF47323">
    <property type="entry name" value="Anticodon-binding domain of a subclass of class I aminoacyl-tRNA synthetases"/>
    <property type="match status" value="1"/>
</dbReference>
<dbReference type="GO" id="GO:0005829">
    <property type="term" value="C:cytosol"/>
    <property type="evidence" value="ECO:0007669"/>
    <property type="project" value="TreeGrafter"/>
</dbReference>
<evidence type="ECO:0000256" key="2">
    <source>
        <dbReference type="ARBA" id="ARBA00013169"/>
    </source>
</evidence>
<dbReference type="InterPro" id="IPR002303">
    <property type="entry name" value="Valyl-tRNA_ligase"/>
</dbReference>
<feature type="region of interest" description="Disordered" evidence="11">
    <location>
        <begin position="1"/>
        <end position="45"/>
    </location>
</feature>
<keyword evidence="12" id="KW-0812">Transmembrane</keyword>
<dbReference type="GO" id="GO:0005524">
    <property type="term" value="F:ATP binding"/>
    <property type="evidence" value="ECO:0007669"/>
    <property type="project" value="UniProtKB-KW"/>
</dbReference>
<dbReference type="GO" id="GO:0004832">
    <property type="term" value="F:valine-tRNA ligase activity"/>
    <property type="evidence" value="ECO:0007669"/>
    <property type="project" value="UniProtKB-EC"/>
</dbReference>
<dbReference type="PANTHER" id="PTHR11946">
    <property type="entry name" value="VALYL-TRNA SYNTHETASES"/>
    <property type="match status" value="1"/>
</dbReference>
<sequence>MEEKKKQEKKLAPPTEKKAKPEKKDLGVISYDVPTPPGEKKDVLSPLPDSYSPQYVEAAWYSWWEKQGYFKPEYGVRLEPNPRGVFMMCIPPPNVTGSLHLGHALTNAIQDCLTRWHRMRGETTLWNPGCDHAGIATQVVVEKKLMRERGLSRHDLGRDQFIQEVWKWKNEKGDRIYHQLKKLGSSLDWDRACFTMDPKLSYAVQEAFIRLHEDGVIYRSKRLVNWSCTLNSAISDIEVDKKELTGRTLLPVPGYKDKVEFGVLVSFSYNIEGSDEEVIVATTRIETMLGDSAVAVHPADPRYQVSTTHTHTPTLPLLLHLVQYTRTTSSPGTVHSHYVFTWILSSCCLSSCGVLSLFFLFLLVVLCGICLVTSSLFFSAYLPSLSQGMKRFEARKAVLQALKDRGHFKETKDNPMVVPVCSRSKDIVEPLLKPQWYVDCADMGKQAADSVREGRLKIIPDHHHKTWFNWLDNIRDWCISRQLWWGHRIPAYFVTVTDPSDMDGHYWVSGRTEEEARDKAAKRFNVSTDKVTLRQDEDVLDTWFSSGIFPFSIFGWPNETQDLSVFYPGTLLETGHDILFFWVARMVMMGLKLTGKLPFKEVYLHAVVRDAHGRKMSKSLGNVIDPLDVITGISLEGLYAQLQDSNLDPVEVEKAKQGQKSDYPTGIPECGTDALRFALCAYTSQGRDINMDVNRILGYRHFCNKLWNAVKFAMRTLGDNFVPSEKAQESVSDRWILSRLCTAVGLCNAGFQAYDFPAITTAIYNFWLYELCDVYLESVKPVFSRAEEDSGSQSQAVVCRQTLFTCLETGLLLLAPIMPFVGEELYQRLPRRRSQDGHPSIHVTPYPETEEDVDRQMEFVMTVVRTIRSLRADYNLTKTRADCEFIHDHKHCTVISRL</sequence>
<dbReference type="Gene3D" id="1.10.730.10">
    <property type="entry name" value="Isoleucyl-tRNA Synthetase, Domain 1"/>
    <property type="match status" value="1"/>
</dbReference>
<evidence type="ECO:0000256" key="12">
    <source>
        <dbReference type="SAM" id="Phobius"/>
    </source>
</evidence>
<reference evidence="15" key="1">
    <citation type="submission" date="2020-07" db="EMBL/GenBank/DDBJ databases">
        <title>A long reads based de novo assembly of the rainbow trout Arlee double haploid line genome.</title>
        <authorList>
            <person name="Gao G."/>
            <person name="Palti Y."/>
        </authorList>
    </citation>
    <scope>NUCLEOTIDE SEQUENCE [LARGE SCALE GENOMIC DNA]</scope>
</reference>
<dbReference type="PROSITE" id="PS00178">
    <property type="entry name" value="AA_TRNA_LIGASE_I"/>
    <property type="match status" value="1"/>
</dbReference>
<dbReference type="AlphaFoldDB" id="A0A8K9Y8L4"/>
<dbReference type="InterPro" id="IPR033705">
    <property type="entry name" value="Anticodon_Ia_Val"/>
</dbReference>
<accession>A0A8K9Y8L4</accession>
<dbReference type="InterPro" id="IPR014729">
    <property type="entry name" value="Rossmann-like_a/b/a_fold"/>
</dbReference>
<dbReference type="CDD" id="cd00817">
    <property type="entry name" value="ValRS_core"/>
    <property type="match status" value="1"/>
</dbReference>
<keyword evidence="7 10" id="KW-0030">Aminoacyl-tRNA synthetase</keyword>
<dbReference type="InterPro" id="IPR002300">
    <property type="entry name" value="aa-tRNA-synth_Ia"/>
</dbReference>
<dbReference type="Proteomes" id="UP000694395">
    <property type="component" value="Chromosome 2"/>
</dbReference>
<dbReference type="CDD" id="cd07962">
    <property type="entry name" value="Anticodon_Ia_Val"/>
    <property type="match status" value="1"/>
</dbReference>
<keyword evidence="5 10" id="KW-0067">ATP-binding</keyword>
<dbReference type="PANTHER" id="PTHR11946:SF109">
    <property type="entry name" value="VALINE--TRNA LIGASE"/>
    <property type="match status" value="1"/>
</dbReference>
<keyword evidence="16" id="KW-1185">Reference proteome</keyword>
<keyword evidence="4 10" id="KW-0547">Nucleotide-binding</keyword>
<dbReference type="FunFam" id="3.40.50.620:FF:000197">
    <property type="entry name" value="Valyl tRNA synthetase"/>
    <property type="match status" value="1"/>
</dbReference>
<keyword evidence="12" id="KW-1133">Transmembrane helix</keyword>
<feature type="transmembrane region" description="Helical" evidence="12">
    <location>
        <begin position="354"/>
        <end position="382"/>
    </location>
</feature>
<dbReference type="FunFam" id="3.90.740.10:FF:000008">
    <property type="entry name" value="Valine--tRNA ligase, mitochondrial"/>
    <property type="match status" value="1"/>
</dbReference>
<dbReference type="InterPro" id="IPR001412">
    <property type="entry name" value="aa-tRNA-synth_I_CS"/>
</dbReference>
<name>A0A8K9Y8L4_ONCMY</name>
<evidence type="ECO:0000256" key="3">
    <source>
        <dbReference type="ARBA" id="ARBA00022598"/>
    </source>
</evidence>